<gene>
    <name evidence="2" type="ORF">NLJ89_g8797</name>
</gene>
<feature type="region of interest" description="Disordered" evidence="1">
    <location>
        <begin position="101"/>
        <end position="205"/>
    </location>
</feature>
<proteinExistence type="predicted"/>
<dbReference type="AlphaFoldDB" id="A0A9W8MTR4"/>
<feature type="compositionally biased region" description="Basic residues" evidence="1">
    <location>
        <begin position="1"/>
        <end position="11"/>
    </location>
</feature>
<evidence type="ECO:0000313" key="2">
    <source>
        <dbReference type="EMBL" id="KAJ3502633.1"/>
    </source>
</evidence>
<feature type="compositionally biased region" description="Low complexity" evidence="1">
    <location>
        <begin position="751"/>
        <end position="763"/>
    </location>
</feature>
<feature type="region of interest" description="Disordered" evidence="1">
    <location>
        <begin position="1"/>
        <end position="34"/>
    </location>
</feature>
<keyword evidence="3" id="KW-1185">Reference proteome</keyword>
<feature type="region of interest" description="Disordered" evidence="1">
    <location>
        <begin position="751"/>
        <end position="805"/>
    </location>
</feature>
<feature type="compositionally biased region" description="Polar residues" evidence="1">
    <location>
        <begin position="143"/>
        <end position="155"/>
    </location>
</feature>
<organism evidence="2 3">
    <name type="scientific">Agrocybe chaxingu</name>
    <dbReference type="NCBI Taxonomy" id="84603"/>
    <lineage>
        <taxon>Eukaryota</taxon>
        <taxon>Fungi</taxon>
        <taxon>Dikarya</taxon>
        <taxon>Basidiomycota</taxon>
        <taxon>Agaricomycotina</taxon>
        <taxon>Agaricomycetes</taxon>
        <taxon>Agaricomycetidae</taxon>
        <taxon>Agaricales</taxon>
        <taxon>Agaricineae</taxon>
        <taxon>Strophariaceae</taxon>
        <taxon>Agrocybe</taxon>
    </lineage>
</organism>
<dbReference type="OrthoDB" id="3000289at2759"/>
<evidence type="ECO:0000256" key="1">
    <source>
        <dbReference type="SAM" id="MobiDB-lite"/>
    </source>
</evidence>
<dbReference type="EMBL" id="JANKHO010001254">
    <property type="protein sequence ID" value="KAJ3502633.1"/>
    <property type="molecule type" value="Genomic_DNA"/>
</dbReference>
<feature type="compositionally biased region" description="Basic and acidic residues" evidence="1">
    <location>
        <begin position="276"/>
        <end position="295"/>
    </location>
</feature>
<feature type="region of interest" description="Disordered" evidence="1">
    <location>
        <begin position="244"/>
        <end position="295"/>
    </location>
</feature>
<reference evidence="2" key="1">
    <citation type="submission" date="2022-07" db="EMBL/GenBank/DDBJ databases">
        <title>Genome Sequence of Agrocybe chaxingu.</title>
        <authorList>
            <person name="Buettner E."/>
        </authorList>
    </citation>
    <scope>NUCLEOTIDE SEQUENCE</scope>
    <source>
        <strain evidence="2">MP-N11</strain>
    </source>
</reference>
<evidence type="ECO:0000313" key="3">
    <source>
        <dbReference type="Proteomes" id="UP001148786"/>
    </source>
</evidence>
<protein>
    <submittedName>
        <fullName evidence="2">Uncharacterized protein</fullName>
    </submittedName>
</protein>
<comment type="caution">
    <text evidence="2">The sequence shown here is derived from an EMBL/GenBank/DDBJ whole genome shotgun (WGS) entry which is preliminary data.</text>
</comment>
<accession>A0A9W8MTR4</accession>
<feature type="compositionally biased region" description="Polar residues" evidence="1">
    <location>
        <begin position="16"/>
        <end position="34"/>
    </location>
</feature>
<feature type="compositionally biased region" description="Polar residues" evidence="1">
    <location>
        <begin position="764"/>
        <end position="776"/>
    </location>
</feature>
<feature type="compositionally biased region" description="Low complexity" evidence="1">
    <location>
        <begin position="156"/>
        <end position="167"/>
    </location>
</feature>
<feature type="compositionally biased region" description="Low complexity" evidence="1">
    <location>
        <begin position="118"/>
        <end position="138"/>
    </location>
</feature>
<feature type="compositionally biased region" description="Acidic residues" evidence="1">
    <location>
        <begin position="266"/>
        <end position="275"/>
    </location>
</feature>
<dbReference type="Proteomes" id="UP001148786">
    <property type="component" value="Unassembled WGS sequence"/>
</dbReference>
<sequence>MANNRNVRKGKGKESYGSQHHSAGQTSANDWWNSPASVTDWVESSTPMSVTTDIPYDGPTVMAIRQQLLECGANHEDLDALEDPATLRLVTRALRYAQAHPEPFRTGYQRSGERYSTSPGSPGSRARPRPISRASSSAHLSGRSVSRGSPVPSNMASPTSSYSTTPAWPAPPSQESVPAPSKEDRPPKRRRRGGSGESIGPTVIEIRLPELRSPVERGIEKPLCLDESMIEALRCALAGVERRLSGQMPEDDPRPGPSEVQGYEGGSDEDSEDSEVEHHLNYDRDYMPPPDRPETSTEALIRLNRNKHAWKKIRARYVADIEKAQRHNAEAEGYLWMDRRRERPHHLHNVGDIWEPVFHIRNENIVLVGPAANRAVAHIANRERAPLELPPTGPTYHAAPGGFPATTQEVDALIKQTRNRAVQQHYRLEAHVLLQSFYRATLRIDASLYDESMRHISKSAVFDPLYFPEFISNVDAYARPATLVPNGYRRPQGPHTSAGYGLIPPADSFDLEGWAHYLSTHHNHGVANAVNGIIMDTGGRVLLETVFGYRLVQTIGPTSRPARIAWNTAFTNIVAQPQYYAEQIEAYNAENPTQPFTEALGPVKFQFNRSSLTDTAARNLTERDILLELIRNGIPVSWINHLYAYGVRYLDQTYDNTGRSDNTEIIDDDRMARLRRFGTPPTLIDQSGWWAPSVDDVRRLKHMFYQNADAYNLDDPYWVPYGGDYLFPVLISRMGRIASFDVPSWNPNASSATMTATASGPASVTASGAGTVSTMSPLEDQSDTVQPVEDSEMVDVESKSPPPSA</sequence>
<name>A0A9W8MTR4_9AGAR</name>